<dbReference type="InterPro" id="IPR036291">
    <property type="entry name" value="NAD(P)-bd_dom_sf"/>
</dbReference>
<evidence type="ECO:0000256" key="2">
    <source>
        <dbReference type="ARBA" id="ARBA00022679"/>
    </source>
</evidence>
<feature type="site" description="Transition state stabilizer" evidence="4">
    <location>
        <position position="29"/>
    </location>
</feature>
<dbReference type="PROSITE" id="PS00061">
    <property type="entry name" value="ADH_SHORT"/>
    <property type="match status" value="1"/>
</dbReference>
<dbReference type="Gene3D" id="3.40.50.720">
    <property type="entry name" value="NAD(P)-binding Rossmann-like Domain"/>
    <property type="match status" value="1"/>
</dbReference>
<comment type="pathway">
    <text evidence="4">Isoprenoid biosynthesis; isopentenyl diphosphate biosynthesis via DXP pathway; isopentenyl diphosphate from 1-deoxy-D-xylulose 5-phosphate: step 2/6.</text>
</comment>
<feature type="site" description="Positions MEP for the nucleophilic attack" evidence="4">
    <location>
        <position position="220"/>
    </location>
</feature>
<dbReference type="Pfam" id="PF00106">
    <property type="entry name" value="adh_short"/>
    <property type="match status" value="1"/>
</dbReference>
<keyword evidence="3 4" id="KW-0548">Nucleotidyltransferase</keyword>
<dbReference type="Gene3D" id="3.90.550.10">
    <property type="entry name" value="Spore Coat Polysaccharide Biosynthesis Protein SpsA, Chain A"/>
    <property type="match status" value="1"/>
</dbReference>
<proteinExistence type="inferred from homology"/>
<keyword evidence="2 4" id="KW-0808">Transferase</keyword>
<reference evidence="5" key="1">
    <citation type="submission" date="2020-02" db="EMBL/GenBank/DDBJ databases">
        <authorList>
            <person name="Meier V. D."/>
        </authorList>
    </citation>
    <scope>NUCLEOTIDE SEQUENCE</scope>
    <source>
        <strain evidence="5">AVDCRST_MAG16</strain>
    </source>
</reference>
<evidence type="ECO:0000313" key="5">
    <source>
        <dbReference type="EMBL" id="CAA9359502.1"/>
    </source>
</evidence>
<dbReference type="InterPro" id="IPR020904">
    <property type="entry name" value="Sc_DH/Rdtase_CS"/>
</dbReference>
<evidence type="ECO:0000256" key="1">
    <source>
        <dbReference type="ARBA" id="ARBA00006484"/>
    </source>
</evidence>
<evidence type="ECO:0000256" key="4">
    <source>
        <dbReference type="HAMAP-Rule" id="MF_00108"/>
    </source>
</evidence>
<keyword evidence="4" id="KW-0414">Isoprene biosynthesis</keyword>
<dbReference type="Pfam" id="PF01128">
    <property type="entry name" value="IspD"/>
    <property type="match status" value="1"/>
</dbReference>
<dbReference type="InterPro" id="IPR012115">
    <property type="entry name" value="CDP-ribitol_syn"/>
</dbReference>
<comment type="function">
    <text evidence="4">Catalyzes the formation of 4-diphosphocytidyl-2-C-methyl-D-erythritol from CTP and 2-C-methyl-D-erythritol 4-phosphate (MEP).</text>
</comment>
<dbReference type="EMBL" id="CADCUE010000277">
    <property type="protein sequence ID" value="CAA9359502.1"/>
    <property type="molecule type" value="Genomic_DNA"/>
</dbReference>
<name>A0A6J4MH54_9ACTN</name>
<dbReference type="CDD" id="cd02516">
    <property type="entry name" value="CDP-ME_synthetase"/>
    <property type="match status" value="1"/>
</dbReference>
<dbReference type="GO" id="GO:0019288">
    <property type="term" value="P:isopentenyl diphosphate biosynthetic process, methylerythritol 4-phosphate pathway"/>
    <property type="evidence" value="ECO:0007669"/>
    <property type="project" value="UniProtKB-UniRule"/>
</dbReference>
<protein>
    <recommendedName>
        <fullName evidence="4">2-C-methyl-D-erythritol 4-phosphate cytidylyltransferase</fullName>
        <ecNumber evidence="4">2.7.7.60</ecNumber>
    </recommendedName>
    <alternativeName>
        <fullName evidence="4">4-diphosphocytidyl-2C-methyl-D-erythritol synthase</fullName>
    </alternativeName>
    <alternativeName>
        <fullName evidence="4">MEP cytidylyltransferase</fullName>
        <shortName evidence="4">MCT</shortName>
    </alternativeName>
</protein>
<accession>A0A6J4MH54</accession>
<dbReference type="UniPathway" id="UPA00056">
    <property type="reaction ID" value="UER00093"/>
</dbReference>
<dbReference type="InterPro" id="IPR034683">
    <property type="entry name" value="IspD/TarI"/>
</dbReference>
<dbReference type="PIRSF" id="PIRSF036586">
    <property type="entry name" value="CDP-ribitol_syn"/>
    <property type="match status" value="1"/>
</dbReference>
<dbReference type="FunFam" id="3.90.550.10:FF:000003">
    <property type="entry name" value="2-C-methyl-D-erythritol 4-phosphate cytidylyltransferase"/>
    <property type="match status" value="1"/>
</dbReference>
<dbReference type="HAMAP" id="MF_00108">
    <property type="entry name" value="IspD"/>
    <property type="match status" value="1"/>
</dbReference>
<dbReference type="PRINTS" id="PR00081">
    <property type="entry name" value="GDHRDH"/>
</dbReference>
<dbReference type="PANTHER" id="PTHR32125:SF4">
    <property type="entry name" value="2-C-METHYL-D-ERYTHRITOL 4-PHOSPHATE CYTIDYLYLTRANSFERASE, CHLOROPLASTIC"/>
    <property type="match status" value="1"/>
</dbReference>
<dbReference type="EC" id="2.7.7.60" evidence="4"/>
<dbReference type="InterPro" id="IPR001228">
    <property type="entry name" value="IspD"/>
</dbReference>
<dbReference type="CDD" id="cd05233">
    <property type="entry name" value="SDR_c"/>
    <property type="match status" value="1"/>
</dbReference>
<gene>
    <name evidence="4" type="primary">ispD</name>
    <name evidence="5" type="ORF">AVDCRST_MAG16-2907</name>
</gene>
<dbReference type="SUPFAM" id="SSF51735">
    <property type="entry name" value="NAD(P)-binding Rossmann-fold domains"/>
    <property type="match status" value="1"/>
</dbReference>
<dbReference type="SUPFAM" id="SSF53448">
    <property type="entry name" value="Nucleotide-diphospho-sugar transferases"/>
    <property type="match status" value="1"/>
</dbReference>
<organism evidence="5">
    <name type="scientific">uncultured Frankineae bacterium</name>
    <dbReference type="NCBI Taxonomy" id="437475"/>
    <lineage>
        <taxon>Bacteria</taxon>
        <taxon>Bacillati</taxon>
        <taxon>Actinomycetota</taxon>
        <taxon>Actinomycetes</taxon>
        <taxon>Frankiales</taxon>
        <taxon>environmental samples</taxon>
    </lineage>
</organism>
<feature type="site" description="Transition state stabilizer" evidence="4">
    <location>
        <position position="22"/>
    </location>
</feature>
<comment type="similarity">
    <text evidence="1">Belongs to the short-chain dehydrogenases/reductases (SDR) family.</text>
</comment>
<comment type="catalytic activity">
    <reaction evidence="4">
        <text>2-C-methyl-D-erythritol 4-phosphate + CTP + H(+) = 4-CDP-2-C-methyl-D-erythritol + diphosphate</text>
        <dbReference type="Rhea" id="RHEA:13429"/>
        <dbReference type="ChEBI" id="CHEBI:15378"/>
        <dbReference type="ChEBI" id="CHEBI:33019"/>
        <dbReference type="ChEBI" id="CHEBI:37563"/>
        <dbReference type="ChEBI" id="CHEBI:57823"/>
        <dbReference type="ChEBI" id="CHEBI:58262"/>
        <dbReference type="EC" id="2.7.7.60"/>
    </reaction>
</comment>
<dbReference type="AlphaFoldDB" id="A0A6J4MH54"/>
<dbReference type="InterPro" id="IPR002347">
    <property type="entry name" value="SDR_fam"/>
</dbReference>
<comment type="similarity">
    <text evidence="4">Belongs to the IspD/TarI cytidylyltransferase family. IspD subfamily.</text>
</comment>
<evidence type="ECO:0000256" key="3">
    <source>
        <dbReference type="ARBA" id="ARBA00022695"/>
    </source>
</evidence>
<dbReference type="NCBIfam" id="TIGR00453">
    <property type="entry name" value="ispD"/>
    <property type="match status" value="1"/>
</dbReference>
<dbReference type="InterPro" id="IPR029044">
    <property type="entry name" value="Nucleotide-diphossugar_trans"/>
</dbReference>
<dbReference type="PANTHER" id="PTHR32125">
    <property type="entry name" value="2-C-METHYL-D-ERYTHRITOL 4-PHOSPHATE CYTIDYLYLTRANSFERASE, CHLOROPLASTIC"/>
    <property type="match status" value="1"/>
</dbReference>
<sequence length="488" mass="52920">MSAVSPRLRNVAVVLAGGSGLRVGLDIPKQMLKVAGRTIIEHTIDALHSCAEIDEIVVVMAADYLPQVDQLLGRDKFPKITQLVAGGRDRNESTRNALAVLGDEECNVLFHDAVRPLVSRRVLLDCIAALRTHEAVDVAIPSADTIVQVDEHETIVEIPDRAHLRRGQTPQGFRLSVIRRAYELAADDPTLHATDDCAVVLHCLPEVPIHVVRGDEQNMKITYPLDLFLADKLFQLGSHLTVPRTDEELVAALSGKTVVVFGGSYGIGADVVRLATDAGCHVFPLGRSTTGTHIERASDVQEALERAHAETGRIDAVILTAAELYRGSLAEMTDEDVMRQLQVNYLAPINVARAAQPYLAKTQGQLLFFTSSSYTRGRAGYVLYSSTKAALVNLTQAIADEWSSDGIRVNVINPERTQTPMRLKAFGEEPAETLLTSEAVAATVLDLLTSDLTGHVVDVRMSRPGATGPDPRVVESKEVPQIVYEVAG</sequence>
<feature type="site" description="Positions MEP for the nucleophilic attack" evidence="4">
    <location>
        <position position="161"/>
    </location>
</feature>
<dbReference type="GO" id="GO:0050518">
    <property type="term" value="F:2-C-methyl-D-erythritol 4-phosphate cytidylyltransferase activity"/>
    <property type="evidence" value="ECO:0007669"/>
    <property type="project" value="UniProtKB-UniRule"/>
</dbReference>
<dbReference type="InterPro" id="IPR050088">
    <property type="entry name" value="IspD/TarI_cytidylyltransf_bact"/>
</dbReference>